<feature type="transmembrane region" description="Helical" evidence="1">
    <location>
        <begin position="156"/>
        <end position="175"/>
    </location>
</feature>
<evidence type="ECO:0000256" key="1">
    <source>
        <dbReference type="SAM" id="Phobius"/>
    </source>
</evidence>
<keyword evidence="1" id="KW-0812">Transmembrane</keyword>
<keyword evidence="3" id="KW-1185">Reference proteome</keyword>
<dbReference type="Proteomes" id="UP000799764">
    <property type="component" value="Unassembled WGS sequence"/>
</dbReference>
<keyword evidence="1" id="KW-1133">Transmembrane helix</keyword>
<evidence type="ECO:0000313" key="3">
    <source>
        <dbReference type="Proteomes" id="UP000799764"/>
    </source>
</evidence>
<feature type="transmembrane region" description="Helical" evidence="1">
    <location>
        <begin position="86"/>
        <end position="111"/>
    </location>
</feature>
<name>A0A9P4U6N0_9PLEO</name>
<dbReference type="OrthoDB" id="9976870at2759"/>
<evidence type="ECO:0000313" key="2">
    <source>
        <dbReference type="EMBL" id="KAF2438308.1"/>
    </source>
</evidence>
<dbReference type="EMBL" id="MU001512">
    <property type="protein sequence ID" value="KAF2438308.1"/>
    <property type="molecule type" value="Genomic_DNA"/>
</dbReference>
<accession>A0A9P4U6N0</accession>
<keyword evidence="1" id="KW-0472">Membrane</keyword>
<sequence>MRFKLQDFVRMREDKSGLRLLLGLPSAGPHHCSSLMLNAHACSETQNPHSTDRALLLHRHSFFSPDNEMWSETVDPNGRFMQPNGFPLTVLTISFVFLALSLLTVGLRLYIRLSKRMFGIDDAFLAAGGVLYMVVIGLSSYGHFVGLGRKEVNLNQWQWMNAMKYYIIWILVYVVEL</sequence>
<comment type="caution">
    <text evidence="2">The sequence shown here is derived from an EMBL/GenBank/DDBJ whole genome shotgun (WGS) entry which is preliminary data.</text>
</comment>
<proteinExistence type="predicted"/>
<reference evidence="2" key="1">
    <citation type="journal article" date="2020" name="Stud. Mycol.">
        <title>101 Dothideomycetes genomes: a test case for predicting lifestyles and emergence of pathogens.</title>
        <authorList>
            <person name="Haridas S."/>
            <person name="Albert R."/>
            <person name="Binder M."/>
            <person name="Bloem J."/>
            <person name="Labutti K."/>
            <person name="Salamov A."/>
            <person name="Andreopoulos B."/>
            <person name="Baker S."/>
            <person name="Barry K."/>
            <person name="Bills G."/>
            <person name="Bluhm B."/>
            <person name="Cannon C."/>
            <person name="Castanera R."/>
            <person name="Culley D."/>
            <person name="Daum C."/>
            <person name="Ezra D."/>
            <person name="Gonzalez J."/>
            <person name="Henrissat B."/>
            <person name="Kuo A."/>
            <person name="Liang C."/>
            <person name="Lipzen A."/>
            <person name="Lutzoni F."/>
            <person name="Magnuson J."/>
            <person name="Mondo S."/>
            <person name="Nolan M."/>
            <person name="Ohm R."/>
            <person name="Pangilinan J."/>
            <person name="Park H.-J."/>
            <person name="Ramirez L."/>
            <person name="Alfaro M."/>
            <person name="Sun H."/>
            <person name="Tritt A."/>
            <person name="Yoshinaga Y."/>
            <person name="Zwiers L.-H."/>
            <person name="Turgeon B."/>
            <person name="Goodwin S."/>
            <person name="Spatafora J."/>
            <person name="Crous P."/>
            <person name="Grigoriev I."/>
        </authorList>
    </citation>
    <scope>NUCLEOTIDE SEQUENCE</scope>
    <source>
        <strain evidence="2">CBS 690.94</strain>
    </source>
</reference>
<gene>
    <name evidence="2" type="ORF">P171DRAFT_490977</name>
</gene>
<dbReference type="AlphaFoldDB" id="A0A9P4U6N0"/>
<protein>
    <submittedName>
        <fullName evidence="2">Uncharacterized protein</fullName>
    </submittedName>
</protein>
<feature type="transmembrane region" description="Helical" evidence="1">
    <location>
        <begin position="123"/>
        <end position="144"/>
    </location>
</feature>
<organism evidence="2 3">
    <name type="scientific">Karstenula rhodostoma CBS 690.94</name>
    <dbReference type="NCBI Taxonomy" id="1392251"/>
    <lineage>
        <taxon>Eukaryota</taxon>
        <taxon>Fungi</taxon>
        <taxon>Dikarya</taxon>
        <taxon>Ascomycota</taxon>
        <taxon>Pezizomycotina</taxon>
        <taxon>Dothideomycetes</taxon>
        <taxon>Pleosporomycetidae</taxon>
        <taxon>Pleosporales</taxon>
        <taxon>Massarineae</taxon>
        <taxon>Didymosphaeriaceae</taxon>
        <taxon>Karstenula</taxon>
    </lineage>
</organism>